<reference evidence="1 2" key="1">
    <citation type="submission" date="2021-05" db="EMBL/GenBank/DDBJ databases">
        <title>Novel species in genus Cellulomonas.</title>
        <authorList>
            <person name="Zhang G."/>
        </authorList>
    </citation>
    <scope>NUCLEOTIDE SEQUENCE [LARGE SCALE GENOMIC DNA]</scope>
    <source>
        <strain evidence="2">zg-ZUI157</strain>
    </source>
</reference>
<evidence type="ECO:0000313" key="1">
    <source>
        <dbReference type="EMBL" id="QWC15828.1"/>
    </source>
</evidence>
<proteinExistence type="predicted"/>
<dbReference type="Proteomes" id="UP000679335">
    <property type="component" value="Chromosome"/>
</dbReference>
<dbReference type="RefSeq" id="WP_214765582.1">
    <property type="nucleotide sequence ID" value="NZ_CP076023.1"/>
</dbReference>
<name>A0ABX8GIS6_9CELL</name>
<gene>
    <name evidence="1" type="ORF">KKR89_16440</name>
</gene>
<sequence>MPPRIPLTRSQEELISEFYSLPIRRLLLTKQRRDQVWRDFKAQRRLPSNLHLEREGPALVAELEKAVQSGRNIQSAVFSECVYAQALADHFSLTEFTNYTLRPRWLTTDIEALLASYNLFARYIYSNAQATRMLIQAGGHGGVDGALISVVDRNVYTIEFKEPSSKTSEPDLPKYGEDGLLTITDEWRVRYPQFVRMVEDAKGLNFFDVAGSNYHDFLLESIQVAVTENYSGKKFADVICTEDDFGNLAMIPSNQAGRWADTKGEIRPAGRNHYEVWTPGHLAKTIESLGGTVHNGAVQVPLRRLATATARGGGIAISRYKISPLYFVRAVDVVVHGGAAEFSLANVKQLKPTIAAHMFFRGLNAASVRDYYLGTE</sequence>
<protein>
    <submittedName>
        <fullName evidence="1">Uncharacterized protein</fullName>
    </submittedName>
</protein>
<accession>A0ABX8GIS6</accession>
<dbReference type="EMBL" id="CP076023">
    <property type="protein sequence ID" value="QWC15828.1"/>
    <property type="molecule type" value="Genomic_DNA"/>
</dbReference>
<keyword evidence="2" id="KW-1185">Reference proteome</keyword>
<evidence type="ECO:0000313" key="2">
    <source>
        <dbReference type="Proteomes" id="UP000679335"/>
    </source>
</evidence>
<organism evidence="1 2">
    <name type="scientific">Cellulomonas dongxiuzhuiae</name>
    <dbReference type="NCBI Taxonomy" id="2819979"/>
    <lineage>
        <taxon>Bacteria</taxon>
        <taxon>Bacillati</taxon>
        <taxon>Actinomycetota</taxon>
        <taxon>Actinomycetes</taxon>
        <taxon>Micrococcales</taxon>
        <taxon>Cellulomonadaceae</taxon>
        <taxon>Cellulomonas</taxon>
    </lineage>
</organism>